<reference evidence="2 3" key="1">
    <citation type="submission" date="2024-08" db="EMBL/GenBank/DDBJ databases">
        <title>Two novel Cytobacillus novel species.</title>
        <authorList>
            <person name="Liu G."/>
        </authorList>
    </citation>
    <scope>NUCLEOTIDE SEQUENCE [LARGE SCALE GENOMIC DNA]</scope>
    <source>
        <strain evidence="2 3">FJAT-54145</strain>
    </source>
</reference>
<sequence>MNRNEIEKRSPAYYLFTGFAFLLLGIGNLLHLFNVDHYFDLVYGILGIPLMIGSIILLKLYLKNR</sequence>
<protein>
    <recommendedName>
        <fullName evidence="4">DUF3098 domain-containing protein</fullName>
    </recommendedName>
</protein>
<dbReference type="RefSeq" id="WP_389358090.1">
    <property type="nucleotide sequence ID" value="NZ_JBIACK010000001.1"/>
</dbReference>
<evidence type="ECO:0000313" key="3">
    <source>
        <dbReference type="Proteomes" id="UP001601059"/>
    </source>
</evidence>
<dbReference type="Proteomes" id="UP001601059">
    <property type="component" value="Unassembled WGS sequence"/>
</dbReference>
<proteinExistence type="predicted"/>
<organism evidence="2 3">
    <name type="scientific">Cytobacillus spartinae</name>
    <dbReference type="NCBI Taxonomy" id="3299023"/>
    <lineage>
        <taxon>Bacteria</taxon>
        <taxon>Bacillati</taxon>
        <taxon>Bacillota</taxon>
        <taxon>Bacilli</taxon>
        <taxon>Bacillales</taxon>
        <taxon>Bacillaceae</taxon>
        <taxon>Cytobacillus</taxon>
    </lineage>
</organism>
<feature type="transmembrane region" description="Helical" evidence="1">
    <location>
        <begin position="12"/>
        <end position="35"/>
    </location>
</feature>
<keyword evidence="1" id="KW-0812">Transmembrane</keyword>
<evidence type="ECO:0000313" key="2">
    <source>
        <dbReference type="EMBL" id="MFE8699686.1"/>
    </source>
</evidence>
<keyword evidence="1" id="KW-0472">Membrane</keyword>
<evidence type="ECO:0000256" key="1">
    <source>
        <dbReference type="SAM" id="Phobius"/>
    </source>
</evidence>
<evidence type="ECO:0008006" key="4">
    <source>
        <dbReference type="Google" id="ProtNLM"/>
    </source>
</evidence>
<keyword evidence="3" id="KW-1185">Reference proteome</keyword>
<name>A0ABW6K672_9BACI</name>
<dbReference type="EMBL" id="JBIACK010000001">
    <property type="protein sequence ID" value="MFE8699686.1"/>
    <property type="molecule type" value="Genomic_DNA"/>
</dbReference>
<comment type="caution">
    <text evidence="2">The sequence shown here is derived from an EMBL/GenBank/DDBJ whole genome shotgun (WGS) entry which is preliminary data.</text>
</comment>
<gene>
    <name evidence="2" type="ORF">ACFYKX_03500</name>
</gene>
<feature type="transmembrane region" description="Helical" evidence="1">
    <location>
        <begin position="41"/>
        <end position="62"/>
    </location>
</feature>
<keyword evidence="1" id="KW-1133">Transmembrane helix</keyword>
<accession>A0ABW6K672</accession>